<dbReference type="PANTHER" id="PTHR22888:SF10">
    <property type="entry name" value="CYTOCHROME C OXIDASE SUBUNIT 2"/>
    <property type="match status" value="1"/>
</dbReference>
<dbReference type="PANTHER" id="PTHR22888">
    <property type="entry name" value="CYTOCHROME C OXIDASE, SUBUNIT II"/>
    <property type="match status" value="1"/>
</dbReference>
<comment type="subcellular location">
    <subcellularLocation>
        <location evidence="2 22">Cell membrane</location>
        <topology evidence="2 22">Multi-pass membrane protein</topology>
    </subcellularLocation>
</comment>
<feature type="transmembrane region" description="Helical" evidence="24">
    <location>
        <begin position="87"/>
        <end position="108"/>
    </location>
</feature>
<comment type="function">
    <text evidence="19 23">Subunits I and II form the functional core of the enzyme complex. Electrons originating in cytochrome c are transferred via heme a and Cu(A) to the binuclear center formed by heme a3 and Cu(B).</text>
</comment>
<evidence type="ECO:0000256" key="8">
    <source>
        <dbReference type="ARBA" id="ARBA00022617"/>
    </source>
</evidence>
<dbReference type="EMBL" id="BMHB01000001">
    <property type="protein sequence ID" value="GGI14494.1"/>
    <property type="molecule type" value="Genomic_DNA"/>
</dbReference>
<evidence type="ECO:0000256" key="24">
    <source>
        <dbReference type="SAM" id="Phobius"/>
    </source>
</evidence>
<dbReference type="InterPro" id="IPR002429">
    <property type="entry name" value="CcO_II-like_C"/>
</dbReference>
<evidence type="ECO:0000259" key="26">
    <source>
        <dbReference type="PROSITE" id="PS50999"/>
    </source>
</evidence>
<keyword evidence="14 22" id="KW-0249">Electron transport</keyword>
<evidence type="ECO:0000313" key="29">
    <source>
        <dbReference type="Proteomes" id="UP000626244"/>
    </source>
</evidence>
<sequence>MKHWRLVSLISLIAVILSGCVGNPNQSTLIPQGEVAEMQYELMKLSTIIMVFVVAVVTVLFLYVVVKFRHRKGEEDVIPKQVEGSHTLELLWTIIPVILLIILAVPTVSQTFKLSDEKQIAKDEKKKDAIVVNVNAHLFWWEFEYPKSKIVTSQDMIIPVGKKVILNLKGEDIKHSFWVPSLAGKIDTNVEGTNRMWLSADKEGTYNGFCAEFCGPSHSLMQFKVKAVSQEEYDQWLVSMKDQKGQAVTADASEGEKIFQQSCIGCHAADANDTRPPAARLAPNLANFGDREMVAGIAENTEANVKKWLKDPESMKPGNLMTGKYGELSDDEINALTAYLESLKIAK</sequence>
<dbReference type="SUPFAM" id="SSF46626">
    <property type="entry name" value="Cytochrome c"/>
    <property type="match status" value="1"/>
</dbReference>
<evidence type="ECO:0000256" key="1">
    <source>
        <dbReference type="ARBA" id="ARBA00001926"/>
    </source>
</evidence>
<dbReference type="GO" id="GO:0042773">
    <property type="term" value="P:ATP synthesis coupled electron transport"/>
    <property type="evidence" value="ECO:0007669"/>
    <property type="project" value="TreeGrafter"/>
</dbReference>
<keyword evidence="7" id="KW-1003">Cell membrane</keyword>
<dbReference type="GO" id="GO:0016491">
    <property type="term" value="F:oxidoreductase activity"/>
    <property type="evidence" value="ECO:0007669"/>
    <property type="project" value="InterPro"/>
</dbReference>
<evidence type="ECO:0000256" key="18">
    <source>
        <dbReference type="ARBA" id="ARBA00023136"/>
    </source>
</evidence>
<comment type="cofactor">
    <cofactor evidence="23">
        <name>Cu cation</name>
        <dbReference type="ChEBI" id="CHEBI:23378"/>
    </cofactor>
    <text evidence="23">Binds a copper A center.</text>
</comment>
<evidence type="ECO:0000256" key="11">
    <source>
        <dbReference type="ARBA" id="ARBA00022723"/>
    </source>
</evidence>
<keyword evidence="9 22" id="KW-0679">Respiratory chain</keyword>
<comment type="catalytic activity">
    <reaction evidence="20 23">
        <text>4 Fe(II)-[cytochrome c] + O2 + 8 H(+)(in) = 4 Fe(III)-[cytochrome c] + 2 H2O + 4 H(+)(out)</text>
        <dbReference type="Rhea" id="RHEA:11436"/>
        <dbReference type="Rhea" id="RHEA-COMP:10350"/>
        <dbReference type="Rhea" id="RHEA-COMP:14399"/>
        <dbReference type="ChEBI" id="CHEBI:15377"/>
        <dbReference type="ChEBI" id="CHEBI:15378"/>
        <dbReference type="ChEBI" id="CHEBI:15379"/>
        <dbReference type="ChEBI" id="CHEBI:29033"/>
        <dbReference type="ChEBI" id="CHEBI:29034"/>
        <dbReference type="EC" id="7.1.1.9"/>
    </reaction>
</comment>
<dbReference type="PROSITE" id="PS51257">
    <property type="entry name" value="PROKAR_LIPOPROTEIN"/>
    <property type="match status" value="1"/>
</dbReference>
<evidence type="ECO:0000256" key="9">
    <source>
        <dbReference type="ARBA" id="ARBA00022660"/>
    </source>
</evidence>
<keyword evidence="8 21" id="KW-0349">Heme</keyword>
<evidence type="ECO:0000256" key="4">
    <source>
        <dbReference type="ARBA" id="ARBA00012949"/>
    </source>
</evidence>
<feature type="transmembrane region" description="Helical" evidence="24">
    <location>
        <begin position="46"/>
        <end position="66"/>
    </location>
</feature>
<evidence type="ECO:0000256" key="6">
    <source>
        <dbReference type="ARBA" id="ARBA00022448"/>
    </source>
</evidence>
<dbReference type="OrthoDB" id="9781261at2"/>
<accession>A0A8J3EZ12</accession>
<evidence type="ECO:0000256" key="13">
    <source>
        <dbReference type="ARBA" id="ARBA00022967"/>
    </source>
</evidence>
<dbReference type="RefSeq" id="WP_088000199.1">
    <property type="nucleotide sequence ID" value="NZ_BMHB01000001.1"/>
</dbReference>
<evidence type="ECO:0000256" key="10">
    <source>
        <dbReference type="ARBA" id="ARBA00022692"/>
    </source>
</evidence>
<evidence type="ECO:0000256" key="15">
    <source>
        <dbReference type="ARBA" id="ARBA00022989"/>
    </source>
</evidence>
<dbReference type="InterPro" id="IPR036257">
    <property type="entry name" value="Cyt_c_oxidase_su2_TM_sf"/>
</dbReference>
<evidence type="ECO:0000259" key="27">
    <source>
        <dbReference type="PROSITE" id="PS51007"/>
    </source>
</evidence>
<organism evidence="28 29">
    <name type="scientific">Gottfriedia solisilvae</name>
    <dbReference type="NCBI Taxonomy" id="1516104"/>
    <lineage>
        <taxon>Bacteria</taxon>
        <taxon>Bacillati</taxon>
        <taxon>Bacillota</taxon>
        <taxon>Bacilli</taxon>
        <taxon>Bacillales</taxon>
        <taxon>Bacillaceae</taxon>
        <taxon>Gottfriedia</taxon>
    </lineage>
</organism>
<keyword evidence="10 22" id="KW-0812">Transmembrane</keyword>
<dbReference type="Gene3D" id="1.10.287.90">
    <property type="match status" value="1"/>
</dbReference>
<dbReference type="PROSITE" id="PS50857">
    <property type="entry name" value="COX2_CUA"/>
    <property type="match status" value="1"/>
</dbReference>
<keyword evidence="12" id="KW-0732">Signal</keyword>
<dbReference type="Pfam" id="PF00034">
    <property type="entry name" value="Cytochrom_C"/>
    <property type="match status" value="1"/>
</dbReference>
<evidence type="ECO:0000256" key="7">
    <source>
        <dbReference type="ARBA" id="ARBA00022475"/>
    </source>
</evidence>
<comment type="similarity">
    <text evidence="3 22">Belongs to the cytochrome c oxidase subunit 2 family.</text>
</comment>
<feature type="domain" description="Cytochrome oxidase subunit II transmembrane region profile" evidence="26">
    <location>
        <begin position="20"/>
        <end position="118"/>
    </location>
</feature>
<evidence type="ECO:0000256" key="19">
    <source>
        <dbReference type="ARBA" id="ARBA00024688"/>
    </source>
</evidence>
<keyword evidence="16 21" id="KW-0408">Iron</keyword>
<keyword evidence="15 24" id="KW-1133">Transmembrane helix</keyword>
<dbReference type="PROSITE" id="PS51007">
    <property type="entry name" value="CYTC"/>
    <property type="match status" value="1"/>
</dbReference>
<dbReference type="SUPFAM" id="SSF81464">
    <property type="entry name" value="Cytochrome c oxidase subunit II-like, transmembrane region"/>
    <property type="match status" value="1"/>
</dbReference>
<dbReference type="GO" id="GO:0004129">
    <property type="term" value="F:cytochrome-c oxidase activity"/>
    <property type="evidence" value="ECO:0007669"/>
    <property type="project" value="UniProtKB-EC"/>
</dbReference>
<dbReference type="PROSITE" id="PS50999">
    <property type="entry name" value="COX2_TM"/>
    <property type="match status" value="1"/>
</dbReference>
<gene>
    <name evidence="28" type="ORF">GCM10007380_23220</name>
</gene>
<dbReference type="InterPro" id="IPR009056">
    <property type="entry name" value="Cyt_c-like_dom"/>
</dbReference>
<dbReference type="FunFam" id="2.60.40.420:FF:000042">
    <property type="entry name" value="Cytochrome c oxidase subunit 2"/>
    <property type="match status" value="1"/>
</dbReference>
<evidence type="ECO:0000259" key="25">
    <source>
        <dbReference type="PROSITE" id="PS50857"/>
    </source>
</evidence>
<reference evidence="29" key="1">
    <citation type="journal article" date="2019" name="Int. J. Syst. Evol. Microbiol.">
        <title>The Global Catalogue of Microorganisms (GCM) 10K type strain sequencing project: providing services to taxonomists for standard genome sequencing and annotation.</title>
        <authorList>
            <consortium name="The Broad Institute Genomics Platform"/>
            <consortium name="The Broad Institute Genome Sequencing Center for Infectious Disease"/>
            <person name="Wu L."/>
            <person name="Ma J."/>
        </authorList>
    </citation>
    <scope>NUCLEOTIDE SEQUENCE [LARGE SCALE GENOMIC DNA]</scope>
    <source>
        <strain evidence="29">CGMCC 1.14993</strain>
    </source>
</reference>
<feature type="domain" description="Cytochrome c" evidence="27">
    <location>
        <begin position="250"/>
        <end position="344"/>
    </location>
</feature>
<evidence type="ECO:0000313" key="28">
    <source>
        <dbReference type="EMBL" id="GGI14494.1"/>
    </source>
</evidence>
<dbReference type="GO" id="GO:0005886">
    <property type="term" value="C:plasma membrane"/>
    <property type="evidence" value="ECO:0007669"/>
    <property type="project" value="UniProtKB-SubCell"/>
</dbReference>
<dbReference type="AlphaFoldDB" id="A0A8J3EZ12"/>
<dbReference type="InterPro" id="IPR036909">
    <property type="entry name" value="Cyt_c-like_dom_sf"/>
</dbReference>
<keyword evidence="13" id="KW-1278">Translocase</keyword>
<dbReference type="CDD" id="cd04213">
    <property type="entry name" value="CuRO_CcO_Caa3_II"/>
    <property type="match status" value="1"/>
</dbReference>
<evidence type="ECO:0000256" key="22">
    <source>
        <dbReference type="RuleBase" id="RU000456"/>
    </source>
</evidence>
<dbReference type="InterPro" id="IPR034236">
    <property type="entry name" value="CuRO_CcO_Caa3_II"/>
</dbReference>
<dbReference type="InterPro" id="IPR011759">
    <property type="entry name" value="Cyt_c_oxidase_su2_TM_dom"/>
</dbReference>
<protein>
    <recommendedName>
        <fullName evidence="5 23">Cytochrome c oxidase subunit 2</fullName>
        <ecNumber evidence="4 23">7.1.1.9</ecNumber>
    </recommendedName>
</protein>
<proteinExistence type="inferred from homology"/>
<feature type="domain" description="Cytochrome oxidase subunit II copper A binding" evidence="25">
    <location>
        <begin position="127"/>
        <end position="239"/>
    </location>
</feature>
<keyword evidence="17 23" id="KW-0186">Copper</keyword>
<evidence type="ECO:0000256" key="21">
    <source>
        <dbReference type="PROSITE-ProRule" id="PRU00433"/>
    </source>
</evidence>
<comment type="cofactor">
    <cofactor evidence="1">
        <name>heme c</name>
        <dbReference type="ChEBI" id="CHEBI:61717"/>
    </cofactor>
</comment>
<evidence type="ECO:0000256" key="12">
    <source>
        <dbReference type="ARBA" id="ARBA00022729"/>
    </source>
</evidence>
<evidence type="ECO:0000256" key="20">
    <source>
        <dbReference type="ARBA" id="ARBA00047816"/>
    </source>
</evidence>
<evidence type="ECO:0000256" key="3">
    <source>
        <dbReference type="ARBA" id="ARBA00007866"/>
    </source>
</evidence>
<dbReference type="Pfam" id="PF00116">
    <property type="entry name" value="COX2"/>
    <property type="match status" value="1"/>
</dbReference>
<dbReference type="Proteomes" id="UP000626244">
    <property type="component" value="Unassembled WGS sequence"/>
</dbReference>
<evidence type="ECO:0000256" key="23">
    <source>
        <dbReference type="RuleBase" id="RU004024"/>
    </source>
</evidence>
<dbReference type="NCBIfam" id="TIGR02866">
    <property type="entry name" value="CoxB"/>
    <property type="match status" value="1"/>
</dbReference>
<evidence type="ECO:0000256" key="2">
    <source>
        <dbReference type="ARBA" id="ARBA00004651"/>
    </source>
</evidence>
<dbReference type="InterPro" id="IPR045187">
    <property type="entry name" value="CcO_II"/>
</dbReference>
<keyword evidence="29" id="KW-1185">Reference proteome</keyword>
<evidence type="ECO:0000256" key="17">
    <source>
        <dbReference type="ARBA" id="ARBA00023008"/>
    </source>
</evidence>
<dbReference type="GO" id="GO:0005507">
    <property type="term" value="F:copper ion binding"/>
    <property type="evidence" value="ECO:0007669"/>
    <property type="project" value="InterPro"/>
</dbReference>
<dbReference type="GO" id="GO:0020037">
    <property type="term" value="F:heme binding"/>
    <property type="evidence" value="ECO:0007669"/>
    <property type="project" value="InterPro"/>
</dbReference>
<evidence type="ECO:0000256" key="16">
    <source>
        <dbReference type="ARBA" id="ARBA00023004"/>
    </source>
</evidence>
<dbReference type="InterPro" id="IPR014222">
    <property type="entry name" value="Cyt_c_oxidase_su2"/>
</dbReference>
<dbReference type="EC" id="7.1.1.9" evidence="4 23"/>
<keyword evidence="18 24" id="KW-0472">Membrane</keyword>
<keyword evidence="11 21" id="KW-0479">Metal-binding</keyword>
<dbReference type="SUPFAM" id="SSF49503">
    <property type="entry name" value="Cupredoxins"/>
    <property type="match status" value="1"/>
</dbReference>
<dbReference type="Gene3D" id="2.60.40.420">
    <property type="entry name" value="Cupredoxins - blue copper proteins"/>
    <property type="match status" value="1"/>
</dbReference>
<dbReference type="Pfam" id="PF02790">
    <property type="entry name" value="COX2_TM"/>
    <property type="match status" value="1"/>
</dbReference>
<evidence type="ECO:0000256" key="5">
    <source>
        <dbReference type="ARBA" id="ARBA00015946"/>
    </source>
</evidence>
<dbReference type="InterPro" id="IPR008972">
    <property type="entry name" value="Cupredoxin"/>
</dbReference>
<comment type="caution">
    <text evidence="28">The sequence shown here is derived from an EMBL/GenBank/DDBJ whole genome shotgun (WGS) entry which is preliminary data.</text>
</comment>
<evidence type="ECO:0000256" key="14">
    <source>
        <dbReference type="ARBA" id="ARBA00022982"/>
    </source>
</evidence>
<dbReference type="PRINTS" id="PR01166">
    <property type="entry name" value="CYCOXIDASEII"/>
</dbReference>
<keyword evidence="6 22" id="KW-0813">Transport</keyword>
<name>A0A8J3EZ12_9BACI</name>